<dbReference type="PANTHER" id="PTHR18916:SF6">
    <property type="entry name" value="DYNACTIN SUBUNIT 1"/>
    <property type="match status" value="1"/>
</dbReference>
<dbReference type="GO" id="GO:0030286">
    <property type="term" value="C:dynein complex"/>
    <property type="evidence" value="ECO:0007669"/>
    <property type="project" value="UniProtKB-KW"/>
</dbReference>
<evidence type="ECO:0000259" key="9">
    <source>
        <dbReference type="PROSITE" id="PS50245"/>
    </source>
</evidence>
<dbReference type="AlphaFoldDB" id="A0A9W6X3B4"/>
<feature type="compositionally biased region" description="Low complexity" evidence="8">
    <location>
        <begin position="166"/>
        <end position="186"/>
    </location>
</feature>
<evidence type="ECO:0000256" key="8">
    <source>
        <dbReference type="SAM" id="MobiDB-lite"/>
    </source>
</evidence>
<dbReference type="GO" id="GO:0005819">
    <property type="term" value="C:spindle"/>
    <property type="evidence" value="ECO:0007669"/>
    <property type="project" value="UniProtKB-SubCell"/>
</dbReference>
<comment type="caution">
    <text evidence="10">The sequence shown here is derived from an EMBL/GenBank/DDBJ whole genome shotgun (WGS) entry which is preliminary data.</text>
</comment>
<keyword evidence="3" id="KW-0493">Microtubule</keyword>
<comment type="subcellular location">
    <subcellularLocation>
        <location evidence="1">Cytoplasm</location>
        <location evidence="1">Cytoskeleton</location>
        <location evidence="1">Spindle</location>
    </subcellularLocation>
</comment>
<dbReference type="InterPro" id="IPR036859">
    <property type="entry name" value="CAP-Gly_dom_sf"/>
</dbReference>
<name>A0A9W6X3B4_9STRA</name>
<feature type="compositionally biased region" description="Polar residues" evidence="8">
    <location>
        <begin position="195"/>
        <end position="209"/>
    </location>
</feature>
<feature type="region of interest" description="Disordered" evidence="8">
    <location>
        <begin position="418"/>
        <end position="446"/>
    </location>
</feature>
<protein>
    <submittedName>
        <fullName evidence="10">Unnamed protein product</fullName>
    </submittedName>
</protein>
<feature type="domain" description="CAP-Gly" evidence="9">
    <location>
        <begin position="44"/>
        <end position="86"/>
    </location>
</feature>
<feature type="region of interest" description="Disordered" evidence="8">
    <location>
        <begin position="342"/>
        <end position="385"/>
    </location>
</feature>
<dbReference type="Pfam" id="PF01302">
    <property type="entry name" value="CAP_GLY"/>
    <property type="match status" value="1"/>
</dbReference>
<feature type="compositionally biased region" description="Low complexity" evidence="8">
    <location>
        <begin position="485"/>
        <end position="507"/>
    </location>
</feature>
<feature type="compositionally biased region" description="Polar residues" evidence="8">
    <location>
        <begin position="345"/>
        <end position="385"/>
    </location>
</feature>
<reference evidence="10" key="1">
    <citation type="submission" date="2023-04" db="EMBL/GenBank/DDBJ databases">
        <title>Phytophthora fragariaefolia NBRC 109709.</title>
        <authorList>
            <person name="Ichikawa N."/>
            <person name="Sato H."/>
            <person name="Tonouchi N."/>
        </authorList>
    </citation>
    <scope>NUCLEOTIDE SEQUENCE</scope>
    <source>
        <strain evidence="10">NBRC 109709</strain>
    </source>
</reference>
<feature type="compositionally biased region" description="Polar residues" evidence="8">
    <location>
        <begin position="462"/>
        <end position="484"/>
    </location>
</feature>
<dbReference type="EMBL" id="BSXT01000474">
    <property type="protein sequence ID" value="GMF28331.1"/>
    <property type="molecule type" value="Genomic_DNA"/>
</dbReference>
<evidence type="ECO:0000256" key="5">
    <source>
        <dbReference type="ARBA" id="ARBA00023054"/>
    </source>
</evidence>
<proteinExistence type="predicted"/>
<gene>
    <name evidence="10" type="ORF">Pfra01_000583700</name>
</gene>
<feature type="region of interest" description="Disordered" evidence="8">
    <location>
        <begin position="598"/>
        <end position="640"/>
    </location>
</feature>
<feature type="compositionally biased region" description="Low complexity" evidence="8">
    <location>
        <begin position="614"/>
        <end position="640"/>
    </location>
</feature>
<dbReference type="SUPFAM" id="SSF74924">
    <property type="entry name" value="Cap-Gly domain"/>
    <property type="match status" value="1"/>
</dbReference>
<feature type="compositionally biased region" description="Polar residues" evidence="8">
    <location>
        <begin position="262"/>
        <end position="271"/>
    </location>
</feature>
<keyword evidence="4" id="KW-0243">Dynein</keyword>
<evidence type="ECO:0000256" key="2">
    <source>
        <dbReference type="ARBA" id="ARBA00022490"/>
    </source>
</evidence>
<accession>A0A9W6X3B4</accession>
<feature type="coiled-coil region" evidence="7">
    <location>
        <begin position="692"/>
        <end position="783"/>
    </location>
</feature>
<dbReference type="InterPro" id="IPR000938">
    <property type="entry name" value="CAP-Gly_domain"/>
</dbReference>
<dbReference type="OrthoDB" id="2130750at2759"/>
<keyword evidence="11" id="KW-1185">Reference proteome</keyword>
<keyword evidence="2" id="KW-0963">Cytoplasm</keyword>
<sequence length="832" mass="90904">MASSIPRPRVSLTAAQGLSPVMRVPLGSRVVLSRRRNGTVRYVGKLANESGEWYGVALDEPKGDNDGTRGKERYFYCPTNQGLFVRRKEIYCVKEPGNILKGPPSPITDDSSSCSSSVSDPHVEGQATANSDTLSPPLMQTFKGFRKQLDFISLKTVGPGRSREASSTTSPTSSTPSSPSASSGLKPPSPFRRFSSFTQETSSPGSPTNKLPAEDQRRQSAIPLSPKSPAIRRINSFRASSSDHVDDSIRPVGSISPVPPNRFSSSQQPPSYLNPGSVDAATEEDNVLRPPALFPDEMPSFSENSLNEIWPAIQGREIDSIQPTSVAATDGQDDDLDVVTEKASRFSSSGPSSCQADDFTTVSTEDNSSVGSWSKQPQAQPDITESTAALSTEVASRMISVGCTGAFHVPPIDISAISRPSELNPTRYSPAASPTESASGCTRCSRRNSSIVEVDRQLDSSLATTTERTQSFRLGRSSSFRVSASPNGSPRRSPTSSSENSPSRRSNSFSALSFDLVGVFDVDACSDDGHVSPAGSVMPSPRDDVSEASVASAPEPRVKGVPLLRSPRSRQELTAVESLSPGTKLIEMDTESGDRPLFFRRTNIGRSPMERRSSYSSLSTSSSPHKSPTSNSSINASSRSSRVAELEQEIAAMRSSHENIVAVLRATNKQHAANVLELRAQVAALTEGNIWLERQLTAKGELVRELREMEKQQQRDSVSVGEVEKILEIKDAQIQTLEREMAQLRQRLARLESDKDSQLYQQFQHYEARRQRDEKRINELRKEVLAMVRPCILSSGVSLRLTHNLICHLQCNERLELQSEVRDLKEMSFRFF</sequence>
<dbReference type="GO" id="GO:0005874">
    <property type="term" value="C:microtubule"/>
    <property type="evidence" value="ECO:0007669"/>
    <property type="project" value="UniProtKB-KW"/>
</dbReference>
<evidence type="ECO:0000256" key="6">
    <source>
        <dbReference type="ARBA" id="ARBA00023212"/>
    </source>
</evidence>
<evidence type="ECO:0000313" key="11">
    <source>
        <dbReference type="Proteomes" id="UP001165121"/>
    </source>
</evidence>
<dbReference type="SMART" id="SM01052">
    <property type="entry name" value="CAP_GLY"/>
    <property type="match status" value="1"/>
</dbReference>
<evidence type="ECO:0000256" key="7">
    <source>
        <dbReference type="SAM" id="Coils"/>
    </source>
</evidence>
<dbReference type="Gene3D" id="2.30.30.190">
    <property type="entry name" value="CAP Gly-rich-like domain"/>
    <property type="match status" value="1"/>
</dbReference>
<feature type="compositionally biased region" description="Low complexity" evidence="8">
    <location>
        <begin position="107"/>
        <end position="120"/>
    </location>
</feature>
<dbReference type="PROSITE" id="PS50245">
    <property type="entry name" value="CAP_GLY_2"/>
    <property type="match status" value="1"/>
</dbReference>
<feature type="compositionally biased region" description="Polar residues" evidence="8">
    <location>
        <begin position="421"/>
        <end position="446"/>
    </location>
</feature>
<keyword evidence="5 7" id="KW-0175">Coiled coil</keyword>
<feature type="region of interest" description="Disordered" evidence="8">
    <location>
        <begin position="96"/>
        <end position="136"/>
    </location>
</feature>
<keyword evidence="6" id="KW-0206">Cytoskeleton</keyword>
<organism evidence="10 11">
    <name type="scientific">Phytophthora fragariaefolia</name>
    <dbReference type="NCBI Taxonomy" id="1490495"/>
    <lineage>
        <taxon>Eukaryota</taxon>
        <taxon>Sar</taxon>
        <taxon>Stramenopiles</taxon>
        <taxon>Oomycota</taxon>
        <taxon>Peronosporomycetes</taxon>
        <taxon>Peronosporales</taxon>
        <taxon>Peronosporaceae</taxon>
        <taxon>Phytophthora</taxon>
    </lineage>
</organism>
<evidence type="ECO:0000256" key="1">
    <source>
        <dbReference type="ARBA" id="ARBA00004186"/>
    </source>
</evidence>
<dbReference type="PANTHER" id="PTHR18916">
    <property type="entry name" value="DYNACTIN 1-RELATED MICROTUBULE-BINDING"/>
    <property type="match status" value="1"/>
</dbReference>
<evidence type="ECO:0000256" key="4">
    <source>
        <dbReference type="ARBA" id="ARBA00023017"/>
    </source>
</evidence>
<feature type="region of interest" description="Disordered" evidence="8">
    <location>
        <begin position="156"/>
        <end position="279"/>
    </location>
</feature>
<dbReference type="Proteomes" id="UP001165121">
    <property type="component" value="Unassembled WGS sequence"/>
</dbReference>
<feature type="region of interest" description="Disordered" evidence="8">
    <location>
        <begin position="462"/>
        <end position="507"/>
    </location>
</feature>
<feature type="region of interest" description="Disordered" evidence="8">
    <location>
        <begin position="531"/>
        <end position="563"/>
    </location>
</feature>
<evidence type="ECO:0000313" key="10">
    <source>
        <dbReference type="EMBL" id="GMF28331.1"/>
    </source>
</evidence>
<evidence type="ECO:0000256" key="3">
    <source>
        <dbReference type="ARBA" id="ARBA00022701"/>
    </source>
</evidence>